<evidence type="ECO:0000313" key="1">
    <source>
        <dbReference type="EMBL" id="KXS19744.1"/>
    </source>
</evidence>
<dbReference type="Proteomes" id="UP000070544">
    <property type="component" value="Unassembled WGS sequence"/>
</dbReference>
<protein>
    <submittedName>
        <fullName evidence="1">Uncharacterized protein</fullName>
    </submittedName>
</protein>
<organism evidence="1 2">
    <name type="scientific">Gonapodya prolifera (strain JEL478)</name>
    <name type="common">Monoblepharis prolifera</name>
    <dbReference type="NCBI Taxonomy" id="1344416"/>
    <lineage>
        <taxon>Eukaryota</taxon>
        <taxon>Fungi</taxon>
        <taxon>Fungi incertae sedis</taxon>
        <taxon>Chytridiomycota</taxon>
        <taxon>Chytridiomycota incertae sedis</taxon>
        <taxon>Monoblepharidomycetes</taxon>
        <taxon>Monoblepharidales</taxon>
        <taxon>Gonapodyaceae</taxon>
        <taxon>Gonapodya</taxon>
    </lineage>
</organism>
<gene>
    <name evidence="1" type="ORF">M427DRAFT_428728</name>
</gene>
<keyword evidence="2" id="KW-1185">Reference proteome</keyword>
<proteinExistence type="predicted"/>
<dbReference type="EMBL" id="KQ965737">
    <property type="protein sequence ID" value="KXS19744.1"/>
    <property type="molecule type" value="Genomic_DNA"/>
</dbReference>
<accession>A0A139ASU6</accession>
<dbReference type="OrthoDB" id="10663001at2759"/>
<sequence length="220" mass="24270">MNEATPVTSASRQRMRLAALTKSHTETMGPLSPAELQGLLPRLSRVNGAIKEITTRESAGAEECLEPVRALAEEAWRIGSLPVAHFCVRMMHIIIQDSDIAGNAAVEAREFVRPRPNAPSPVCSTPLHASIQSLLFLIYDMISSIAFAVRFDSTHLYSSLMSSKLGTRWILIEALAKLAARDYDAPELVEHEKIGREMLALVLGSEEAVEQMLRNMDTEM</sequence>
<name>A0A139ASU6_GONPJ</name>
<evidence type="ECO:0000313" key="2">
    <source>
        <dbReference type="Proteomes" id="UP000070544"/>
    </source>
</evidence>
<dbReference type="AlphaFoldDB" id="A0A139ASU6"/>
<reference evidence="1 2" key="1">
    <citation type="journal article" date="2015" name="Genome Biol. Evol.">
        <title>Phylogenomic analyses indicate that early fungi evolved digesting cell walls of algal ancestors of land plants.</title>
        <authorList>
            <person name="Chang Y."/>
            <person name="Wang S."/>
            <person name="Sekimoto S."/>
            <person name="Aerts A.L."/>
            <person name="Choi C."/>
            <person name="Clum A."/>
            <person name="LaButti K.M."/>
            <person name="Lindquist E.A."/>
            <person name="Yee Ngan C."/>
            <person name="Ohm R.A."/>
            <person name="Salamov A.A."/>
            <person name="Grigoriev I.V."/>
            <person name="Spatafora J.W."/>
            <person name="Berbee M.L."/>
        </authorList>
    </citation>
    <scope>NUCLEOTIDE SEQUENCE [LARGE SCALE GENOMIC DNA]</scope>
    <source>
        <strain evidence="1 2">JEL478</strain>
    </source>
</reference>